<evidence type="ECO:0000313" key="4">
    <source>
        <dbReference type="Proteomes" id="UP000324170"/>
    </source>
</evidence>
<evidence type="ECO:0000313" key="3">
    <source>
        <dbReference type="Proteomes" id="UP000032721"/>
    </source>
</evidence>
<accession>A0A068QNX2</accession>
<dbReference type="Proteomes" id="UP000032721">
    <property type="component" value="Chromosome"/>
</dbReference>
<proteinExistence type="predicted"/>
<protein>
    <submittedName>
        <fullName evidence="2">Antitoxin VapB</fullName>
    </submittedName>
    <submittedName>
        <fullName evidence="1">Putative counterpart of the neighbouring VapC-like protein</fullName>
    </submittedName>
</protein>
<dbReference type="PANTHER" id="PTHR37550:SF3">
    <property type="entry name" value="ANTITOXIN VAPB1"/>
    <property type="match status" value="1"/>
</dbReference>
<dbReference type="STRING" id="351671.XDD1_0578"/>
<dbReference type="InterPro" id="IPR051734">
    <property type="entry name" value="VapB_TA_antitoxins"/>
</dbReference>
<dbReference type="EMBL" id="VNHN01000020">
    <property type="protein sequence ID" value="TYP08316.1"/>
    <property type="molecule type" value="Genomic_DNA"/>
</dbReference>
<dbReference type="Gene3D" id="2.10.260.10">
    <property type="match status" value="1"/>
</dbReference>
<dbReference type="NCBIfam" id="NF040493">
    <property type="entry name" value="TA_anti_VapB"/>
    <property type="match status" value="1"/>
</dbReference>
<name>A0A068QNX2_9GAMM</name>
<dbReference type="InterPro" id="IPR037914">
    <property type="entry name" value="SpoVT-AbrB_sf"/>
</dbReference>
<dbReference type="OrthoDB" id="5298361at2"/>
<dbReference type="EMBL" id="FO704550">
    <property type="protein sequence ID" value="CDG16281.1"/>
    <property type="molecule type" value="Genomic_DNA"/>
</dbReference>
<dbReference type="HOGENOM" id="CLU_162018_1_0_6"/>
<reference evidence="1 3" key="1">
    <citation type="submission" date="2013-07" db="EMBL/GenBank/DDBJ databases">
        <authorList>
            <person name="Genoscope - CEA"/>
        </authorList>
    </citation>
    <scope>NUCLEOTIDE SEQUENCE [LARGE SCALE GENOMIC DNA]</scope>
    <source>
        <strain evidence="1">FRM16</strain>
        <strain evidence="3">FRM16 / DSM 17909</strain>
    </source>
</reference>
<dbReference type="PANTHER" id="PTHR37550">
    <property type="entry name" value="ANTITOXIN VAPB1"/>
    <property type="match status" value="1"/>
</dbReference>
<dbReference type="InterPro" id="IPR047976">
    <property type="entry name" value="Anti_VapB2-like"/>
</dbReference>
<reference evidence="2 4" key="2">
    <citation type="submission" date="2019-07" db="EMBL/GenBank/DDBJ databases">
        <title>Genomic Encyclopedia of Type Strains, Phase I: the one thousand microbial genomes (KMG-I) project.</title>
        <authorList>
            <person name="Kyrpides N."/>
        </authorList>
    </citation>
    <scope>NUCLEOTIDE SEQUENCE [LARGE SCALE GENOMIC DNA]</scope>
    <source>
        <strain evidence="2 4">DSM 17909</strain>
    </source>
</reference>
<dbReference type="AlphaFoldDB" id="A0A068QNX2"/>
<evidence type="ECO:0000313" key="1">
    <source>
        <dbReference type="EMBL" id="CDG16281.1"/>
    </source>
</evidence>
<dbReference type="KEGG" id="xdo:XDD1_0578"/>
<dbReference type="Proteomes" id="UP000324170">
    <property type="component" value="Unassembled WGS sequence"/>
</dbReference>
<evidence type="ECO:0000313" key="2">
    <source>
        <dbReference type="EMBL" id="TYP08316.1"/>
    </source>
</evidence>
<keyword evidence="4" id="KW-1185">Reference proteome</keyword>
<dbReference type="RefSeq" id="WP_045968455.1">
    <property type="nucleotide sequence ID" value="NZ_CAWMED010000001.1"/>
</dbReference>
<dbReference type="SUPFAM" id="SSF89447">
    <property type="entry name" value="AbrB/MazE/MraZ-like"/>
    <property type="match status" value="1"/>
</dbReference>
<organism evidence="1 3">
    <name type="scientific">Xenorhabdus doucetiae</name>
    <dbReference type="NCBI Taxonomy" id="351671"/>
    <lineage>
        <taxon>Bacteria</taxon>
        <taxon>Pseudomonadati</taxon>
        <taxon>Pseudomonadota</taxon>
        <taxon>Gammaproteobacteria</taxon>
        <taxon>Enterobacterales</taxon>
        <taxon>Morganellaceae</taxon>
        <taxon>Xenorhabdus</taxon>
    </lineage>
</organism>
<gene>
    <name evidence="2" type="ORF">LY16_01557</name>
    <name evidence="1" type="ORF">XDD1_0578</name>
</gene>
<sequence>MERVAKIFKNGRNQAVRLPVAFEFDTDHVYIRKNENGDVILSKNKSTDNWDSFLNMLHTLSVPDDFLNINERNQEITQRDPFGDIF</sequence>